<reference evidence="4 6" key="3">
    <citation type="submission" date="2017-11" db="EMBL/GenBank/DDBJ databases">
        <title>De-novo sequencing of pomegranate (Punica granatum L.) genome.</title>
        <authorList>
            <person name="Akparov Z."/>
            <person name="Amiraslanov A."/>
            <person name="Hajiyeva S."/>
            <person name="Abbasov M."/>
            <person name="Kaur K."/>
            <person name="Hamwieh A."/>
            <person name="Solovyev V."/>
            <person name="Salamov A."/>
            <person name="Braich B."/>
            <person name="Kosarev P."/>
            <person name="Mahmoud A."/>
            <person name="Hajiyev E."/>
            <person name="Babayeva S."/>
            <person name="Izzatullayeva V."/>
            <person name="Mammadov A."/>
            <person name="Mammadov A."/>
            <person name="Sharifova S."/>
            <person name="Ojaghi J."/>
            <person name="Eynullazada K."/>
            <person name="Bayramov B."/>
            <person name="Abdulazimova A."/>
            <person name="Shahmuradov I."/>
        </authorList>
    </citation>
    <scope>NUCLEOTIDE SEQUENCE [LARGE SCALE GENOMIC DNA]</scope>
    <source>
        <strain evidence="4">AG2017</strain>
        <strain evidence="6">cv. AG2017</strain>
        <tissue evidence="4">Leaf</tissue>
    </source>
</reference>
<comment type="caution">
    <text evidence="3">The sequence shown here is derived from an EMBL/GenBank/DDBJ whole genome shotgun (WGS) entry which is preliminary data.</text>
</comment>
<proteinExistence type="predicted"/>
<dbReference type="Proteomes" id="UP000233551">
    <property type="component" value="Unassembled WGS sequence"/>
</dbReference>
<evidence type="ECO:0000313" key="4">
    <source>
        <dbReference type="EMBL" id="PKI70246.1"/>
    </source>
</evidence>
<protein>
    <submittedName>
        <fullName evidence="3">Uncharacterized protein</fullName>
    </submittedName>
</protein>
<feature type="region of interest" description="Disordered" evidence="1">
    <location>
        <begin position="17"/>
        <end position="112"/>
    </location>
</feature>
<reference evidence="3" key="2">
    <citation type="submission" date="2017-06" db="EMBL/GenBank/DDBJ databases">
        <title>The pomegranate genome and the genomics of punicalagin biosynthesis.</title>
        <authorList>
            <person name="Xu C."/>
        </authorList>
    </citation>
    <scope>NUCLEOTIDE SEQUENCE [LARGE SCALE GENOMIC DNA]</scope>
    <source>
        <tissue evidence="3">Fresh leaf</tissue>
    </source>
</reference>
<name>A0A218WV80_PUNGR</name>
<dbReference type="AlphaFoldDB" id="A0A218WV80"/>
<dbReference type="EMBL" id="MTKT01003016">
    <property type="protein sequence ID" value="OWM76730.1"/>
    <property type="molecule type" value="Genomic_DNA"/>
</dbReference>
<evidence type="ECO:0000313" key="2">
    <source>
        <dbReference type="EMBL" id="OWM76730.1"/>
    </source>
</evidence>
<sequence>MNSNFFSDQLELEPEFAASTVRTPISTPTPLMATSNTASRPSPDSDGIQSKFKFEASSGHQRGLTPQPRVRVRADPRRHQPLPLHLHGHGVPRRRLRPPSEDHRRWRTGSFKQGMGVKSKLRVAELRGRNRARTRLRALRFSG</sequence>
<evidence type="ECO:0000313" key="5">
    <source>
        <dbReference type="Proteomes" id="UP000197138"/>
    </source>
</evidence>
<reference evidence="5" key="1">
    <citation type="journal article" date="2017" name="Plant J.">
        <title>The pomegranate (Punica granatum L.) genome and the genomics of punicalagin biosynthesis.</title>
        <authorList>
            <person name="Qin G."/>
            <person name="Xu C."/>
            <person name="Ming R."/>
            <person name="Tang H."/>
            <person name="Guyot R."/>
            <person name="Kramer E.M."/>
            <person name="Hu Y."/>
            <person name="Yi X."/>
            <person name="Qi Y."/>
            <person name="Xu X."/>
            <person name="Gao Z."/>
            <person name="Pan H."/>
            <person name="Jian J."/>
            <person name="Tian Y."/>
            <person name="Yue Z."/>
            <person name="Xu Y."/>
        </authorList>
    </citation>
    <scope>NUCLEOTIDE SEQUENCE [LARGE SCALE GENOMIC DNA]</scope>
    <source>
        <strain evidence="5">cv. Dabenzi</strain>
    </source>
</reference>
<dbReference type="Proteomes" id="UP000197138">
    <property type="component" value="Unassembled WGS sequence"/>
</dbReference>
<accession>A0A218WV80</accession>
<keyword evidence="6" id="KW-1185">Reference proteome</keyword>
<organism evidence="3 5">
    <name type="scientific">Punica granatum</name>
    <name type="common">Pomegranate</name>
    <dbReference type="NCBI Taxonomy" id="22663"/>
    <lineage>
        <taxon>Eukaryota</taxon>
        <taxon>Viridiplantae</taxon>
        <taxon>Streptophyta</taxon>
        <taxon>Embryophyta</taxon>
        <taxon>Tracheophyta</taxon>
        <taxon>Spermatophyta</taxon>
        <taxon>Magnoliopsida</taxon>
        <taxon>eudicotyledons</taxon>
        <taxon>Gunneridae</taxon>
        <taxon>Pentapetalae</taxon>
        <taxon>rosids</taxon>
        <taxon>malvids</taxon>
        <taxon>Myrtales</taxon>
        <taxon>Lythraceae</taxon>
        <taxon>Punica</taxon>
    </lineage>
</organism>
<evidence type="ECO:0000256" key="1">
    <source>
        <dbReference type="SAM" id="MobiDB-lite"/>
    </source>
</evidence>
<feature type="compositionally biased region" description="Polar residues" evidence="1">
    <location>
        <begin position="20"/>
        <end position="42"/>
    </location>
</feature>
<dbReference type="EMBL" id="MTKT01003016">
    <property type="protein sequence ID" value="OWM76734.1"/>
    <property type="molecule type" value="Genomic_DNA"/>
</dbReference>
<evidence type="ECO:0000313" key="6">
    <source>
        <dbReference type="Proteomes" id="UP000233551"/>
    </source>
</evidence>
<gene>
    <name evidence="2" type="ORF">CDL15_Pgr004942</name>
    <name evidence="3" type="ORF">CDL15_Pgr004946</name>
    <name evidence="4" type="ORF">CRG98_009378</name>
</gene>
<feature type="compositionally biased region" description="Basic residues" evidence="1">
    <location>
        <begin position="86"/>
        <end position="97"/>
    </location>
</feature>
<dbReference type="EMBL" id="PGOL01000466">
    <property type="protein sequence ID" value="PKI70246.1"/>
    <property type="molecule type" value="Genomic_DNA"/>
</dbReference>
<evidence type="ECO:0000313" key="3">
    <source>
        <dbReference type="EMBL" id="OWM76734.1"/>
    </source>
</evidence>